<keyword evidence="2" id="KW-0472">Membrane</keyword>
<organism evidence="3 4">
    <name type="scientific">Dovyalis caffra</name>
    <dbReference type="NCBI Taxonomy" id="77055"/>
    <lineage>
        <taxon>Eukaryota</taxon>
        <taxon>Viridiplantae</taxon>
        <taxon>Streptophyta</taxon>
        <taxon>Embryophyta</taxon>
        <taxon>Tracheophyta</taxon>
        <taxon>Spermatophyta</taxon>
        <taxon>Magnoliopsida</taxon>
        <taxon>eudicotyledons</taxon>
        <taxon>Gunneridae</taxon>
        <taxon>Pentapetalae</taxon>
        <taxon>rosids</taxon>
        <taxon>fabids</taxon>
        <taxon>Malpighiales</taxon>
        <taxon>Salicaceae</taxon>
        <taxon>Flacourtieae</taxon>
        <taxon>Dovyalis</taxon>
    </lineage>
</organism>
<evidence type="ECO:0008006" key="5">
    <source>
        <dbReference type="Google" id="ProtNLM"/>
    </source>
</evidence>
<dbReference type="EMBL" id="CAWUPB010001184">
    <property type="protein sequence ID" value="CAK7351167.1"/>
    <property type="molecule type" value="Genomic_DNA"/>
</dbReference>
<evidence type="ECO:0000256" key="2">
    <source>
        <dbReference type="SAM" id="Phobius"/>
    </source>
</evidence>
<dbReference type="Proteomes" id="UP001314170">
    <property type="component" value="Unassembled WGS sequence"/>
</dbReference>
<name>A0AAV1SL38_9ROSI</name>
<protein>
    <recommendedName>
        <fullName evidence="5">Protein DETOXIFICATION</fullName>
    </recommendedName>
</protein>
<sequence>MESRGEVQEPLLRCFPEPEPSSHHHEVDSRLENVLNDTNLGYVKRLRLASWIELKLLLPLAGPAVLAYFINNCMSLSTRIFAGHLGNLELAAASLANSGVQLFAYGLMVIS</sequence>
<evidence type="ECO:0000256" key="1">
    <source>
        <dbReference type="SAM" id="MobiDB-lite"/>
    </source>
</evidence>
<feature type="transmembrane region" description="Helical" evidence="2">
    <location>
        <begin position="52"/>
        <end position="70"/>
    </location>
</feature>
<keyword evidence="2" id="KW-0812">Transmembrane</keyword>
<accession>A0AAV1SL38</accession>
<comment type="caution">
    <text evidence="3">The sequence shown here is derived from an EMBL/GenBank/DDBJ whole genome shotgun (WGS) entry which is preliminary data.</text>
</comment>
<gene>
    <name evidence="3" type="ORF">DCAF_LOCUS23718</name>
</gene>
<feature type="transmembrane region" description="Helical" evidence="2">
    <location>
        <begin position="90"/>
        <end position="110"/>
    </location>
</feature>
<keyword evidence="2" id="KW-1133">Transmembrane helix</keyword>
<feature type="region of interest" description="Disordered" evidence="1">
    <location>
        <begin position="1"/>
        <end position="28"/>
    </location>
</feature>
<evidence type="ECO:0000313" key="4">
    <source>
        <dbReference type="Proteomes" id="UP001314170"/>
    </source>
</evidence>
<evidence type="ECO:0000313" key="3">
    <source>
        <dbReference type="EMBL" id="CAK7351167.1"/>
    </source>
</evidence>
<keyword evidence="4" id="KW-1185">Reference proteome</keyword>
<dbReference type="AlphaFoldDB" id="A0AAV1SL38"/>
<proteinExistence type="predicted"/>
<reference evidence="3 4" key="1">
    <citation type="submission" date="2024-01" db="EMBL/GenBank/DDBJ databases">
        <authorList>
            <person name="Waweru B."/>
        </authorList>
    </citation>
    <scope>NUCLEOTIDE SEQUENCE [LARGE SCALE GENOMIC DNA]</scope>
</reference>